<keyword evidence="8" id="KW-1185">Reference proteome</keyword>
<keyword evidence="2 5" id="KW-0547">Nucleotide-binding</keyword>
<dbReference type="SUPFAM" id="SSF56112">
    <property type="entry name" value="Protein kinase-like (PK-like)"/>
    <property type="match status" value="1"/>
</dbReference>
<evidence type="ECO:0000256" key="2">
    <source>
        <dbReference type="ARBA" id="ARBA00022741"/>
    </source>
</evidence>
<dbReference type="OrthoDB" id="536504at2759"/>
<dbReference type="Gene3D" id="1.10.510.10">
    <property type="entry name" value="Transferase(Phosphotransferase) domain 1"/>
    <property type="match status" value="1"/>
</dbReference>
<dbReference type="Pfam" id="PF00069">
    <property type="entry name" value="Pkinase"/>
    <property type="match status" value="1"/>
</dbReference>
<name>A0A836BSC8_9CHLO</name>
<dbReference type="PROSITE" id="PS50011">
    <property type="entry name" value="PROTEIN_KINASE_DOM"/>
    <property type="match status" value="1"/>
</dbReference>
<dbReference type="GO" id="GO:0004674">
    <property type="term" value="F:protein serine/threonine kinase activity"/>
    <property type="evidence" value="ECO:0007669"/>
    <property type="project" value="TreeGrafter"/>
</dbReference>
<feature type="domain" description="Protein kinase" evidence="6">
    <location>
        <begin position="446"/>
        <end position="714"/>
    </location>
</feature>
<gene>
    <name evidence="7" type="ORF">HYH03_015671</name>
</gene>
<dbReference type="EMBL" id="JAEHOE010000126">
    <property type="protein sequence ID" value="KAG2485608.1"/>
    <property type="molecule type" value="Genomic_DNA"/>
</dbReference>
<evidence type="ECO:0000259" key="6">
    <source>
        <dbReference type="PROSITE" id="PS50011"/>
    </source>
</evidence>
<comment type="caution">
    <text evidence="7">The sequence shown here is derived from an EMBL/GenBank/DDBJ whole genome shotgun (WGS) entry which is preliminary data.</text>
</comment>
<dbReference type="Gene3D" id="3.30.200.20">
    <property type="entry name" value="Phosphorylase Kinase, domain 1"/>
    <property type="match status" value="1"/>
</dbReference>
<dbReference type="InterPro" id="IPR008271">
    <property type="entry name" value="Ser/Thr_kinase_AS"/>
</dbReference>
<evidence type="ECO:0000313" key="8">
    <source>
        <dbReference type="Proteomes" id="UP000612055"/>
    </source>
</evidence>
<feature type="binding site" evidence="5">
    <location>
        <position position="473"/>
    </location>
    <ligand>
        <name>ATP</name>
        <dbReference type="ChEBI" id="CHEBI:30616"/>
    </ligand>
</feature>
<evidence type="ECO:0000256" key="1">
    <source>
        <dbReference type="ARBA" id="ARBA00022679"/>
    </source>
</evidence>
<organism evidence="7 8">
    <name type="scientific">Edaphochlamys debaryana</name>
    <dbReference type="NCBI Taxonomy" id="47281"/>
    <lineage>
        <taxon>Eukaryota</taxon>
        <taxon>Viridiplantae</taxon>
        <taxon>Chlorophyta</taxon>
        <taxon>core chlorophytes</taxon>
        <taxon>Chlorophyceae</taxon>
        <taxon>CS clade</taxon>
        <taxon>Chlamydomonadales</taxon>
        <taxon>Chlamydomonadales incertae sedis</taxon>
        <taxon>Edaphochlamys</taxon>
    </lineage>
</organism>
<dbReference type="AlphaFoldDB" id="A0A836BSC8"/>
<dbReference type="InterPro" id="IPR011009">
    <property type="entry name" value="Kinase-like_dom_sf"/>
</dbReference>
<dbReference type="PROSITE" id="PS00108">
    <property type="entry name" value="PROTEIN_KINASE_ST"/>
    <property type="match status" value="1"/>
</dbReference>
<keyword evidence="3" id="KW-0418">Kinase</keyword>
<dbReference type="PROSITE" id="PS00107">
    <property type="entry name" value="PROTEIN_KINASE_ATP"/>
    <property type="match status" value="1"/>
</dbReference>
<dbReference type="InterPro" id="IPR017441">
    <property type="entry name" value="Protein_kinase_ATP_BS"/>
</dbReference>
<keyword evidence="4 5" id="KW-0067">ATP-binding</keyword>
<evidence type="ECO:0000256" key="5">
    <source>
        <dbReference type="PROSITE-ProRule" id="PRU10141"/>
    </source>
</evidence>
<dbReference type="PANTHER" id="PTHR44329:SF214">
    <property type="entry name" value="PROTEIN KINASE DOMAIN-CONTAINING PROTEIN"/>
    <property type="match status" value="1"/>
</dbReference>
<keyword evidence="1" id="KW-0808">Transferase</keyword>
<proteinExistence type="predicted"/>
<sequence>MYSVLTSRVEQSAWRRRSFAAVAVAILWWCPALVAADASGSYAQNVTTGAELAAALCLARAEEIVVQTPQCLVADSDWSSCAELPLVLRWNVTVRGPGEGALWPLVQLNAQHKLSLASNVVLTFRWVVLNGYRKKDSIVSRPGIDILQPSPPGTVGAKVLLTQSLGVNDICLSPPAMAVNIASVVRPASEPGPQRYELHYNQTGCLEGAAAGPDFTKRCWAQVNRIEDLAMTGADADAFDKPQPNHYVVQLFDVLACCRVLLTPDCVESLGPLGCLRMALTTLASLPPLMPGVDDVSMVAPTALPLPSAPAAAANSAASSTSDDGSGTPVGPIVAGCVVGGVALLTGLAVGLAVWRHRQHVTATCKQSTARKPTGLPEAAEGINHESDERCVHEALAVPVTVLSPPRECASLTLEVVLEDGSPGPAPASLLETGEASQPKAPAAVALTGRVLGKGAWGRVIEGVYLGRTVAVKQFASFGLLEGEAVDKAMRSCAQELEILARCDHPNVVRLLAACVTGPRPVTVMEQCDVSLAQLLYGRRDNKLLPMPLVLHIASEMAKGLEYLHPTIVHRDLKPANVLINNPDSPLPEVKLADFGLSRIWDTVQETDTPEAGTPPYLPPVDIYSWGVCVWEMLAGERPWQQMNSVAIATEVLMKQHRLPMRTAAARLEGCGVRDDDGQGRWPPRLQRLLRSAWHQEPECRPAAAELVKELALLQELQKRGLMCATNEAIELTATAECKADAWREVMAASRLASRGVTADTELETCGDAAAACTPAAAQEDEGRRYW</sequence>
<accession>A0A836BSC8</accession>
<dbReference type="Proteomes" id="UP000612055">
    <property type="component" value="Unassembled WGS sequence"/>
</dbReference>
<dbReference type="InterPro" id="IPR000719">
    <property type="entry name" value="Prot_kinase_dom"/>
</dbReference>
<protein>
    <recommendedName>
        <fullName evidence="6">Protein kinase domain-containing protein</fullName>
    </recommendedName>
</protein>
<reference evidence="7" key="1">
    <citation type="journal article" date="2020" name="bioRxiv">
        <title>Comparative genomics of Chlamydomonas.</title>
        <authorList>
            <person name="Craig R.J."/>
            <person name="Hasan A.R."/>
            <person name="Ness R.W."/>
            <person name="Keightley P.D."/>
        </authorList>
    </citation>
    <scope>NUCLEOTIDE SEQUENCE</scope>
    <source>
        <strain evidence="7">CCAP 11/70</strain>
    </source>
</reference>
<dbReference type="PANTHER" id="PTHR44329">
    <property type="entry name" value="SERINE/THREONINE-PROTEIN KINASE TNNI3K-RELATED"/>
    <property type="match status" value="1"/>
</dbReference>
<dbReference type="SMART" id="SM00220">
    <property type="entry name" value="S_TKc"/>
    <property type="match status" value="1"/>
</dbReference>
<evidence type="ECO:0000313" key="7">
    <source>
        <dbReference type="EMBL" id="KAG2485608.1"/>
    </source>
</evidence>
<dbReference type="GO" id="GO:0005524">
    <property type="term" value="F:ATP binding"/>
    <property type="evidence" value="ECO:0007669"/>
    <property type="project" value="UniProtKB-UniRule"/>
</dbReference>
<evidence type="ECO:0000256" key="3">
    <source>
        <dbReference type="ARBA" id="ARBA00022777"/>
    </source>
</evidence>
<evidence type="ECO:0000256" key="4">
    <source>
        <dbReference type="ARBA" id="ARBA00022840"/>
    </source>
</evidence>
<dbReference type="InterPro" id="IPR051681">
    <property type="entry name" value="Ser/Thr_Kinases-Pseudokinases"/>
</dbReference>